<dbReference type="RefSeq" id="WP_008249479.1">
    <property type="nucleotide sequence ID" value="NZ_CP014544.1"/>
</dbReference>
<accession>A0A127M698</accession>
<evidence type="ECO:0000313" key="4">
    <source>
        <dbReference type="Proteomes" id="UP000074119"/>
    </source>
</evidence>
<proteinExistence type="predicted"/>
<feature type="domain" description="Peptidase M28" evidence="2">
    <location>
        <begin position="280"/>
        <end position="375"/>
    </location>
</feature>
<keyword evidence="1" id="KW-0732">Signal</keyword>
<evidence type="ECO:0000256" key="1">
    <source>
        <dbReference type="SAM" id="SignalP"/>
    </source>
</evidence>
<dbReference type="Proteomes" id="UP000074119">
    <property type="component" value="Chromosome"/>
</dbReference>
<dbReference type="Pfam" id="PF04389">
    <property type="entry name" value="Peptidase_M28"/>
    <property type="match status" value="1"/>
</dbReference>
<dbReference type="InterPro" id="IPR007484">
    <property type="entry name" value="Peptidase_M28"/>
</dbReference>
<protein>
    <recommendedName>
        <fullName evidence="2">Peptidase M28 domain-containing protein</fullName>
    </recommendedName>
</protein>
<dbReference type="AlphaFoldDB" id="A0A127M698"/>
<gene>
    <name evidence="3" type="ORF">AZF00_10900</name>
</gene>
<evidence type="ECO:0000313" key="3">
    <source>
        <dbReference type="EMBL" id="AMO68773.1"/>
    </source>
</evidence>
<dbReference type="SUPFAM" id="SSF53187">
    <property type="entry name" value="Zn-dependent exopeptidases"/>
    <property type="match status" value="1"/>
</dbReference>
<dbReference type="KEGG" id="zal:AZF00_10900"/>
<evidence type="ECO:0000259" key="2">
    <source>
        <dbReference type="Pfam" id="PF04389"/>
    </source>
</evidence>
<sequence>MVLRFKCITMLLVYVTLMNFANADIAWPMEALPASAASALDPAQFVSIDQHRDWQLDLDARGLRAAGSVAHEAYIDELQKRLQRAGVDRIYREPVELNQWLADSWGLELMGAQGAVSLPTAAYLPYSGSTSASGVVGKLKLISADARYGEGELVGKIVLLSLKKPESTLAVFESAAWRRYDPAASVHADTPYQRSYFALSTLAKKLDMLHRAGASAAIIGLDEPSNNALGMYAPYDAINRNVPALYVDQDTAKYLANMANGDVELRLTLEARIAKVNSSNLIGIIPGQSDELVVLNSHTDGPNGIEDNGPNVIVGMAQYLARLPRAALPRSIMILLSSGHFAGAQGGQSFIDQHLHDGTLERIAAVLCLEHLGAEEWVAGPGGRWAPTGRPEPYWFFMPNIPPLIAAAEVALKRADAAPAFIRPPTRPEGKGLFHDHVWPGEGQVFWGRSRIPTANYIAGPNYLFNWGISTADKVNYQRLFRETIAFTEMTLTLAATPMADLRKPEKN</sequence>
<dbReference type="Gene3D" id="3.40.630.10">
    <property type="entry name" value="Zn peptidases"/>
    <property type="match status" value="1"/>
</dbReference>
<organism evidence="3 4">
    <name type="scientific">Zhongshania aliphaticivorans</name>
    <dbReference type="NCBI Taxonomy" id="1470434"/>
    <lineage>
        <taxon>Bacteria</taxon>
        <taxon>Pseudomonadati</taxon>
        <taxon>Pseudomonadota</taxon>
        <taxon>Gammaproteobacteria</taxon>
        <taxon>Cellvibrionales</taxon>
        <taxon>Spongiibacteraceae</taxon>
        <taxon>Zhongshania</taxon>
    </lineage>
</organism>
<feature type="chain" id="PRO_5007275063" description="Peptidase M28 domain-containing protein" evidence="1">
    <location>
        <begin position="24"/>
        <end position="508"/>
    </location>
</feature>
<reference evidence="3 4" key="1">
    <citation type="submission" date="2015-12" db="EMBL/GenBank/DDBJ databases">
        <authorList>
            <person name="Shamseldin A."/>
            <person name="Moawad H."/>
            <person name="Abd El-Rahim W.M."/>
            <person name="Sadowsky M.J."/>
        </authorList>
    </citation>
    <scope>NUCLEOTIDE SEQUENCE [LARGE SCALE GENOMIC DNA]</scope>
    <source>
        <strain evidence="3 4">SM2</strain>
    </source>
</reference>
<dbReference type="EMBL" id="CP014544">
    <property type="protein sequence ID" value="AMO68773.1"/>
    <property type="molecule type" value="Genomic_DNA"/>
</dbReference>
<feature type="signal peptide" evidence="1">
    <location>
        <begin position="1"/>
        <end position="23"/>
    </location>
</feature>
<name>A0A127M698_9GAMM</name>
<dbReference type="STRING" id="1470434.AZF00_10900"/>